<reference evidence="2" key="1">
    <citation type="submission" date="2022-11" db="EMBL/GenBank/DDBJ databases">
        <title>Refractory cell wall polysaccharides provide important carbon source for microbial heterotrophs in the hadal ocean.</title>
        <authorList>
            <person name="Zhu X."/>
        </authorList>
    </citation>
    <scope>NUCLEOTIDE SEQUENCE</scope>
    <source>
        <strain evidence="2">MTRN7</strain>
    </source>
</reference>
<keyword evidence="1" id="KW-0472">Membrane</keyword>
<proteinExistence type="predicted"/>
<evidence type="ECO:0000256" key="1">
    <source>
        <dbReference type="SAM" id="Phobius"/>
    </source>
</evidence>
<keyword evidence="3" id="KW-1185">Reference proteome</keyword>
<feature type="transmembrane region" description="Helical" evidence="1">
    <location>
        <begin position="29"/>
        <end position="47"/>
    </location>
</feature>
<dbReference type="RefSeq" id="WP_106689027.1">
    <property type="nucleotide sequence ID" value="NZ_CAXQEU010000170.1"/>
</dbReference>
<keyword evidence="1" id="KW-0812">Transmembrane</keyword>
<sequence>MKHLLIYNAIIWATVILLSAILFKDHENYNIFFIVIIGLSTVSNGFLSKFKKTQNTCIK</sequence>
<dbReference type="EMBL" id="JAPFGC010000002">
    <property type="protein sequence ID" value="MDA0176955.1"/>
    <property type="molecule type" value="Genomic_DNA"/>
</dbReference>
<protein>
    <submittedName>
        <fullName evidence="2">Uncharacterized protein</fullName>
    </submittedName>
</protein>
<accession>A0ABT4RYQ6</accession>
<organism evidence="2 3">
    <name type="scientific">Mesoflavibacter profundi</name>
    <dbReference type="NCBI Taxonomy" id="2708110"/>
    <lineage>
        <taxon>Bacteria</taxon>
        <taxon>Pseudomonadati</taxon>
        <taxon>Bacteroidota</taxon>
        <taxon>Flavobacteriia</taxon>
        <taxon>Flavobacteriales</taxon>
        <taxon>Flavobacteriaceae</taxon>
        <taxon>Mesoflavibacter</taxon>
    </lineage>
</organism>
<feature type="transmembrane region" description="Helical" evidence="1">
    <location>
        <begin position="5"/>
        <end position="23"/>
    </location>
</feature>
<comment type="caution">
    <text evidence="2">The sequence shown here is derived from an EMBL/GenBank/DDBJ whole genome shotgun (WGS) entry which is preliminary data.</text>
</comment>
<dbReference type="Proteomes" id="UP001149142">
    <property type="component" value="Unassembled WGS sequence"/>
</dbReference>
<evidence type="ECO:0000313" key="3">
    <source>
        <dbReference type="Proteomes" id="UP001149142"/>
    </source>
</evidence>
<gene>
    <name evidence="2" type="ORF">OOZ35_05540</name>
</gene>
<keyword evidence="1" id="KW-1133">Transmembrane helix</keyword>
<evidence type="ECO:0000313" key="2">
    <source>
        <dbReference type="EMBL" id="MDA0176955.1"/>
    </source>
</evidence>
<name>A0ABT4RYQ6_9FLAO</name>